<evidence type="ECO:0008006" key="4">
    <source>
        <dbReference type="Google" id="ProtNLM"/>
    </source>
</evidence>
<keyword evidence="3" id="KW-1185">Reference proteome</keyword>
<name>A0AAV0UPW5_HYABA</name>
<dbReference type="AlphaFoldDB" id="A0AAV0UPW5"/>
<reference evidence="2" key="1">
    <citation type="submission" date="2022-12" db="EMBL/GenBank/DDBJ databases">
        <authorList>
            <person name="Webb A."/>
        </authorList>
    </citation>
    <scope>NUCLEOTIDE SEQUENCE</scope>
    <source>
        <strain evidence="2">Hp1</strain>
    </source>
</reference>
<gene>
    <name evidence="2" type="ORF">HBR001_LOCUS7433</name>
</gene>
<evidence type="ECO:0000256" key="1">
    <source>
        <dbReference type="SAM" id="MobiDB-lite"/>
    </source>
</evidence>
<evidence type="ECO:0000313" key="2">
    <source>
        <dbReference type="EMBL" id="CAI5738278.1"/>
    </source>
</evidence>
<organism evidence="2 3">
    <name type="scientific">Hyaloperonospora brassicae</name>
    <name type="common">Brassica downy mildew</name>
    <name type="synonym">Peronospora brassicae</name>
    <dbReference type="NCBI Taxonomy" id="162125"/>
    <lineage>
        <taxon>Eukaryota</taxon>
        <taxon>Sar</taxon>
        <taxon>Stramenopiles</taxon>
        <taxon>Oomycota</taxon>
        <taxon>Peronosporomycetes</taxon>
        <taxon>Peronosporales</taxon>
        <taxon>Peronosporaceae</taxon>
        <taxon>Hyaloperonospora</taxon>
    </lineage>
</organism>
<protein>
    <recommendedName>
        <fullName evidence="4">RxLR effector candidate protein</fullName>
    </recommendedName>
</protein>
<accession>A0AAV0UPW5</accession>
<sequence>MLGNHSTMAHDDGLIESNEQEQRREDRAMPGLSTIERFLARFGGVFHDIERSQPIEDFVTRMDTNKVIVAMRIEDTGKFVNALAEELNPTKIQWDYEKVVMTLAGYKNSGNKMVTKGGVYAGDLIRAFHQLRDVADMREPADRMQRFLSVIPPYTLDDVRLKLWLKAKLTPEQAFEILPSGYRFDLKSINKKHGELSTQIAYFRAVDPLEQYIERYRVEVQQDYSKDAEDSLLKLYTDQLSNLPFKWDTKTDPTL</sequence>
<feature type="region of interest" description="Disordered" evidence="1">
    <location>
        <begin position="1"/>
        <end position="28"/>
    </location>
</feature>
<evidence type="ECO:0000313" key="3">
    <source>
        <dbReference type="Proteomes" id="UP001162031"/>
    </source>
</evidence>
<proteinExistence type="predicted"/>
<dbReference type="EMBL" id="CANTFL010001372">
    <property type="protein sequence ID" value="CAI5738278.1"/>
    <property type="molecule type" value="Genomic_DNA"/>
</dbReference>
<dbReference type="Proteomes" id="UP001162031">
    <property type="component" value="Unassembled WGS sequence"/>
</dbReference>
<comment type="caution">
    <text evidence="2">The sequence shown here is derived from an EMBL/GenBank/DDBJ whole genome shotgun (WGS) entry which is preliminary data.</text>
</comment>